<dbReference type="InterPro" id="IPR029058">
    <property type="entry name" value="AB_hydrolase_fold"/>
</dbReference>
<proteinExistence type="predicted"/>
<evidence type="ECO:0000259" key="2">
    <source>
        <dbReference type="Pfam" id="PF00561"/>
    </source>
</evidence>
<protein>
    <submittedName>
        <fullName evidence="3">Haloalkane dehalogenase</fullName>
    </submittedName>
</protein>
<organism evidence="3 4">
    <name type="scientific">Streptomyces albospinus</name>
    <dbReference type="NCBI Taxonomy" id="285515"/>
    <lineage>
        <taxon>Bacteria</taxon>
        <taxon>Bacillati</taxon>
        <taxon>Actinomycetota</taxon>
        <taxon>Actinomycetes</taxon>
        <taxon>Kitasatosporales</taxon>
        <taxon>Streptomycetaceae</taxon>
        <taxon>Streptomyces</taxon>
    </lineage>
</organism>
<dbReference type="PRINTS" id="PR00412">
    <property type="entry name" value="EPOXHYDRLASE"/>
</dbReference>
<feature type="domain" description="AB hydrolase-1" evidence="2">
    <location>
        <begin position="40"/>
        <end position="278"/>
    </location>
</feature>
<evidence type="ECO:0000313" key="4">
    <source>
        <dbReference type="Proteomes" id="UP000654471"/>
    </source>
</evidence>
<dbReference type="SUPFAM" id="SSF53474">
    <property type="entry name" value="alpha/beta-Hydrolases"/>
    <property type="match status" value="1"/>
</dbReference>
<evidence type="ECO:0000313" key="3">
    <source>
        <dbReference type="EMBL" id="GGV00990.1"/>
    </source>
</evidence>
<dbReference type="EMBL" id="BMRP01000069">
    <property type="protein sequence ID" value="GGV00990.1"/>
    <property type="molecule type" value="Genomic_DNA"/>
</dbReference>
<gene>
    <name evidence="3" type="ORF">GCM10010211_80410</name>
</gene>
<dbReference type="Pfam" id="PF00561">
    <property type="entry name" value="Abhydrolase_1"/>
    <property type="match status" value="1"/>
</dbReference>
<dbReference type="InterPro" id="IPR000073">
    <property type="entry name" value="AB_hydrolase_1"/>
</dbReference>
<sequence length="297" mass="31765">MITDATSTPAGELHPFERLKITVGPHTHDALACGPADGELVLLLHGWPEFADSWSAVLPALGAAGYRAVAVDQRGYAPGARPPRIADYAVPELVADALAFADAQGADRFHLVSHDWGGIVAWALAGAHPERLKSLTVLATPHPEALNRAAAGDPEQHHRLDYVRFFRRETGIAEAALLADDAARLRAVYGGKVPAELVDGNVRRLAEPGALTATLNWYRAPESVISVPAGRIAVPTLFLWGSEDVALGRTAAEATGEWVDGPYRFEALDGASHWLPEEVPDLVTPRILDHLGAHRQG</sequence>
<keyword evidence="4" id="KW-1185">Reference proteome</keyword>
<dbReference type="InterPro" id="IPR000639">
    <property type="entry name" value="Epox_hydrolase-like"/>
</dbReference>
<dbReference type="PRINTS" id="PR00111">
    <property type="entry name" value="ABHYDROLASE"/>
</dbReference>
<dbReference type="Proteomes" id="UP000654471">
    <property type="component" value="Unassembled WGS sequence"/>
</dbReference>
<dbReference type="Gene3D" id="3.40.50.1820">
    <property type="entry name" value="alpha/beta hydrolase"/>
    <property type="match status" value="1"/>
</dbReference>
<accession>A0ABQ2VN17</accession>
<dbReference type="PANTHER" id="PTHR43329">
    <property type="entry name" value="EPOXIDE HYDROLASE"/>
    <property type="match status" value="1"/>
</dbReference>
<dbReference type="RefSeq" id="WP_189308346.1">
    <property type="nucleotide sequence ID" value="NZ_BMRP01000069.1"/>
</dbReference>
<keyword evidence="1" id="KW-0378">Hydrolase</keyword>
<evidence type="ECO:0000256" key="1">
    <source>
        <dbReference type="ARBA" id="ARBA00022801"/>
    </source>
</evidence>
<reference evidence="4" key="1">
    <citation type="journal article" date="2019" name="Int. J. Syst. Evol. Microbiol.">
        <title>The Global Catalogue of Microorganisms (GCM) 10K type strain sequencing project: providing services to taxonomists for standard genome sequencing and annotation.</title>
        <authorList>
            <consortium name="The Broad Institute Genomics Platform"/>
            <consortium name="The Broad Institute Genome Sequencing Center for Infectious Disease"/>
            <person name="Wu L."/>
            <person name="Ma J."/>
        </authorList>
    </citation>
    <scope>NUCLEOTIDE SEQUENCE [LARGE SCALE GENOMIC DNA]</scope>
    <source>
        <strain evidence="4">JCM 3399</strain>
    </source>
</reference>
<comment type="caution">
    <text evidence="3">The sequence shown here is derived from an EMBL/GenBank/DDBJ whole genome shotgun (WGS) entry which is preliminary data.</text>
</comment>
<name>A0ABQ2VN17_9ACTN</name>